<dbReference type="InterPro" id="IPR005202">
    <property type="entry name" value="TF_GRAS"/>
</dbReference>
<evidence type="ECO:0000256" key="1">
    <source>
        <dbReference type="ARBA" id="ARBA00023015"/>
    </source>
</evidence>
<dbReference type="Proteomes" id="UP001408789">
    <property type="component" value="Unassembled WGS sequence"/>
</dbReference>
<name>A0AAP0D0A9_9ASTR</name>
<accession>A0AAP0D0A9</accession>
<keyword evidence="1" id="KW-0805">Transcription regulation</keyword>
<dbReference type="PANTHER" id="PTHR31636">
    <property type="entry name" value="OSJNBA0084A10.13 PROTEIN-RELATED"/>
    <property type="match status" value="1"/>
</dbReference>
<comment type="caution">
    <text evidence="5">The sequence shown here is derived from an EMBL/GenBank/DDBJ whole genome shotgun (WGS) entry which is preliminary data.</text>
</comment>
<keyword evidence="6" id="KW-1185">Reference proteome</keyword>
<evidence type="ECO:0000256" key="3">
    <source>
        <dbReference type="PROSITE-ProRule" id="PRU01191"/>
    </source>
</evidence>
<feature type="region of interest" description="SAW" evidence="3">
    <location>
        <begin position="486"/>
        <end position="564"/>
    </location>
</feature>
<comment type="caution">
    <text evidence="3">Lacks conserved residue(s) required for the propagation of feature annotation.</text>
</comment>
<organism evidence="5 6">
    <name type="scientific">Deinandra increscens subsp. villosa</name>
    <dbReference type="NCBI Taxonomy" id="3103831"/>
    <lineage>
        <taxon>Eukaryota</taxon>
        <taxon>Viridiplantae</taxon>
        <taxon>Streptophyta</taxon>
        <taxon>Embryophyta</taxon>
        <taxon>Tracheophyta</taxon>
        <taxon>Spermatophyta</taxon>
        <taxon>Magnoliopsida</taxon>
        <taxon>eudicotyledons</taxon>
        <taxon>Gunneridae</taxon>
        <taxon>Pentapetalae</taxon>
        <taxon>asterids</taxon>
        <taxon>campanulids</taxon>
        <taxon>Asterales</taxon>
        <taxon>Asteraceae</taxon>
        <taxon>Asteroideae</taxon>
        <taxon>Heliantheae alliance</taxon>
        <taxon>Madieae</taxon>
        <taxon>Madiinae</taxon>
        <taxon>Deinandra</taxon>
    </lineage>
</organism>
<keyword evidence="2" id="KW-0804">Transcription</keyword>
<gene>
    <name evidence="5" type="ORF">SSX86_013475</name>
</gene>
<comment type="similarity">
    <text evidence="3">Belongs to the GRAS family.</text>
</comment>
<dbReference type="PROSITE" id="PS50985">
    <property type="entry name" value="GRAS"/>
    <property type="match status" value="1"/>
</dbReference>
<feature type="region of interest" description="Disordered" evidence="4">
    <location>
        <begin position="150"/>
        <end position="179"/>
    </location>
</feature>
<evidence type="ECO:0000313" key="6">
    <source>
        <dbReference type="Proteomes" id="UP001408789"/>
    </source>
</evidence>
<dbReference type="EMBL" id="JBCNJP010000015">
    <property type="protein sequence ID" value="KAK9066154.1"/>
    <property type="molecule type" value="Genomic_DNA"/>
</dbReference>
<sequence>MLTPTNPPNYYYLFIKLPRITHTISHFLLPPLFFLVPGSMIKQDPLFLPTCFPPNQEAMFGDSESGHISDWLEDSVSYIPYFLDDPFVVSDNNVLDDRWWLQPQDLEQQIFSTSTVTSTDTTTTTVSPSDYLVFSDQSKQHLINDLSKKRKAPSTLQVKKPVPRRGQGKPTKDGCSNDNRNGRWAEQVLNPCAAAIAAGNVSRVRHLLVVLRELASPTGDANYRLAAYGLQALTHHLSATKHHPVKVEVVQPAVHFSTVKPKFFKETLINFNDINPWFTIPNHVANSSILQVLAEQSANLHILDIGVSHGLQWPTLLEALSRRPSGPPPLVRLTVVTPTPETNLQIPFANSPPGYNFISNILRSANDYKINLHINRLDNCPLQNLNSQIIKSCPEEILVVCAQFRLHSLNHTNPDNRTEFLKMMRSLEPKGVILNENNMECSCNSCSNFETGFARRVDGLWSFLDSTSVAYKGREMEERKMMEGEASKALMDMCNMNERKEKWVERMMGVGFAGEVFREDVMERGQALLKKYDSNWSLRADNERDGCVSLWWKGQPVSFCSLWKIDPCKN</sequence>
<evidence type="ECO:0000313" key="5">
    <source>
        <dbReference type="EMBL" id="KAK9066154.1"/>
    </source>
</evidence>
<evidence type="ECO:0000256" key="2">
    <source>
        <dbReference type="ARBA" id="ARBA00023163"/>
    </source>
</evidence>
<protein>
    <recommendedName>
        <fullName evidence="7">Nodulation signaling pathway 1-like protein</fullName>
    </recommendedName>
</protein>
<reference evidence="5 6" key="1">
    <citation type="submission" date="2024-04" db="EMBL/GenBank/DDBJ databases">
        <title>The reference genome of an endangered Asteraceae, Deinandra increscens subsp. villosa, native to the Central Coast of California.</title>
        <authorList>
            <person name="Guilliams M."/>
            <person name="Hasenstab-Lehman K."/>
            <person name="Meyer R."/>
            <person name="Mcevoy S."/>
        </authorList>
    </citation>
    <scope>NUCLEOTIDE SEQUENCE [LARGE SCALE GENOMIC DNA]</scope>
    <source>
        <tissue evidence="5">Leaf</tissue>
    </source>
</reference>
<dbReference type="Pfam" id="PF03514">
    <property type="entry name" value="GRAS"/>
    <property type="match status" value="1"/>
</dbReference>
<evidence type="ECO:0008006" key="7">
    <source>
        <dbReference type="Google" id="ProtNLM"/>
    </source>
</evidence>
<dbReference type="AlphaFoldDB" id="A0AAP0D0A9"/>
<feature type="short sequence motif" description="VHIID" evidence="3">
    <location>
        <begin position="300"/>
        <end position="304"/>
    </location>
</feature>
<evidence type="ECO:0000256" key="4">
    <source>
        <dbReference type="SAM" id="MobiDB-lite"/>
    </source>
</evidence>
<proteinExistence type="inferred from homology"/>